<comment type="caution">
    <text evidence="4">The sequence shown here is derived from an EMBL/GenBank/DDBJ whole genome shotgun (WGS) entry which is preliminary data.</text>
</comment>
<evidence type="ECO:0000259" key="3">
    <source>
        <dbReference type="PROSITE" id="PS50011"/>
    </source>
</evidence>
<name>A0A6A3K0I3_9STRA</name>
<dbReference type="InterPro" id="IPR011009">
    <property type="entry name" value="Kinase-like_dom_sf"/>
</dbReference>
<dbReference type="PANTHER" id="PTHR44329:SF214">
    <property type="entry name" value="PROTEIN KINASE DOMAIN-CONTAINING PROTEIN"/>
    <property type="match status" value="1"/>
</dbReference>
<evidence type="ECO:0000313" key="4">
    <source>
        <dbReference type="EMBL" id="KAE9001056.1"/>
    </source>
</evidence>
<dbReference type="Proteomes" id="UP000429607">
    <property type="component" value="Unassembled WGS sequence"/>
</dbReference>
<dbReference type="InterPro" id="IPR051681">
    <property type="entry name" value="Ser/Thr_Kinases-Pseudokinases"/>
</dbReference>
<reference evidence="4 6" key="1">
    <citation type="submission" date="2018-09" db="EMBL/GenBank/DDBJ databases">
        <title>Genomic investigation of the strawberry pathogen Phytophthora fragariae indicates pathogenicity is determined by transcriptional variation in three key races.</title>
        <authorList>
            <person name="Adams T.M."/>
            <person name="Armitage A.D."/>
            <person name="Sobczyk M.K."/>
            <person name="Bates H.J."/>
            <person name="Dunwell J.M."/>
            <person name="Nellist C.F."/>
            <person name="Harrison R.J."/>
        </authorList>
    </citation>
    <scope>NUCLEOTIDE SEQUENCE [LARGE SCALE GENOMIC DNA]</scope>
    <source>
        <strain evidence="4 6">SCRP249</strain>
        <strain evidence="5 7">SCRP333</strain>
    </source>
</reference>
<dbReference type="Gene3D" id="3.30.200.20">
    <property type="entry name" value="Phosphorylase Kinase, domain 1"/>
    <property type="match status" value="1"/>
</dbReference>
<dbReference type="CDD" id="cd13999">
    <property type="entry name" value="STKc_MAP3K-like"/>
    <property type="match status" value="1"/>
</dbReference>
<dbReference type="Proteomes" id="UP000434957">
    <property type="component" value="Unassembled WGS sequence"/>
</dbReference>
<feature type="domain" description="Protein kinase" evidence="3">
    <location>
        <begin position="414"/>
        <end position="679"/>
    </location>
</feature>
<feature type="transmembrane region" description="Helical" evidence="2">
    <location>
        <begin position="315"/>
        <end position="337"/>
    </location>
</feature>
<organism evidence="4 6">
    <name type="scientific">Phytophthora rubi</name>
    <dbReference type="NCBI Taxonomy" id="129364"/>
    <lineage>
        <taxon>Eukaryota</taxon>
        <taxon>Sar</taxon>
        <taxon>Stramenopiles</taxon>
        <taxon>Oomycota</taxon>
        <taxon>Peronosporomycetes</taxon>
        <taxon>Peronosporales</taxon>
        <taxon>Peronosporaceae</taxon>
        <taxon>Phytophthora</taxon>
    </lineage>
</organism>
<dbReference type="GO" id="GO:0004674">
    <property type="term" value="F:protein serine/threonine kinase activity"/>
    <property type="evidence" value="ECO:0007669"/>
    <property type="project" value="TreeGrafter"/>
</dbReference>
<keyword evidence="2" id="KW-1133">Transmembrane helix</keyword>
<feature type="region of interest" description="Disordered" evidence="1">
    <location>
        <begin position="347"/>
        <end position="374"/>
    </location>
</feature>
<dbReference type="AlphaFoldDB" id="A0A6A3K0I3"/>
<accession>A0A6A3K0I3</accession>
<evidence type="ECO:0000313" key="7">
    <source>
        <dbReference type="Proteomes" id="UP000434957"/>
    </source>
</evidence>
<gene>
    <name evidence="4" type="ORF">PR001_g18625</name>
    <name evidence="5" type="ORF">PR003_g19570</name>
</gene>
<keyword evidence="2" id="KW-0812">Transmembrane</keyword>
<dbReference type="EMBL" id="QXFT01001662">
    <property type="protein sequence ID" value="KAE9313164.1"/>
    <property type="molecule type" value="Genomic_DNA"/>
</dbReference>
<sequence length="679" mass="75302">MLNGFKGRREYCSHFHWIPSRSLHGARGSIRYLIDAFGPPRHEVALLGRELAASDSFKRVDLPSTDNFTFDGTSSDLARQLYFRAKAGAQADPFQSFTVPIEVQTRLDELQLEWDQLPGIAQRALLWDSGFAVSPTNQAVQIWPLSGHSMADLAVPVADFHAVGCEEKNCSQPDNSTSSSNFYCTGAEMVAAARCVVDDFDDTSNPNTAMWAVGGNPEVVPTPLVTKHTWRDRSSGYSFKVPAIHTVDLQDEASYNTCAVSDQNSGYGSLVFPCYLTSNASDAVNSEKQQVHGSAWVSRWLVEDYSVSAHDAIDLVLLVAIVSGILVIALVVLLVVVKRRRMNDSDRNFQRGSAGDRSTVPTLEDSDTVPDRLVGKTGSVDPAYRDFSSEWNFTLKTLLGSRFLSGRRIPYESVKFESEISKGAYGEVWLGEYQGQQVAVKRLLQTKTLQAYEVEEFAKEIELSASLEHTNIVSFVGVAWNSLSNLVMVLEFFPTGDLQRYLRENFASLSWDKELIRVAVGVGRALEYIHSRTPPLIHRDLKSKNILLTASLEAKLIDFGVSRSYQELSMTAGVGTPYWTAPEILEGKRYTEKADIYSFGVVLSELDTSKTPYHDVLTPEGQQHKPIQILTGVMMGKLRPSFSDKCPPRILRIGAACCRLDVTQHPTAAEVMKMLHETS</sequence>
<protein>
    <recommendedName>
        <fullName evidence="3">Protein kinase domain-containing protein</fullName>
    </recommendedName>
</protein>
<dbReference type="EMBL" id="QXFV01001654">
    <property type="protein sequence ID" value="KAE9001056.1"/>
    <property type="molecule type" value="Genomic_DNA"/>
</dbReference>
<dbReference type="PROSITE" id="PS50011">
    <property type="entry name" value="PROTEIN_KINASE_DOM"/>
    <property type="match status" value="1"/>
</dbReference>
<dbReference type="SUPFAM" id="SSF56112">
    <property type="entry name" value="Protein kinase-like (PK-like)"/>
    <property type="match status" value="1"/>
</dbReference>
<evidence type="ECO:0000256" key="2">
    <source>
        <dbReference type="SAM" id="Phobius"/>
    </source>
</evidence>
<dbReference type="SMART" id="SM00220">
    <property type="entry name" value="S_TKc"/>
    <property type="match status" value="1"/>
</dbReference>
<dbReference type="Pfam" id="PF00069">
    <property type="entry name" value="Pkinase"/>
    <property type="match status" value="1"/>
</dbReference>
<dbReference type="InterPro" id="IPR000719">
    <property type="entry name" value="Prot_kinase_dom"/>
</dbReference>
<dbReference type="Gene3D" id="1.10.510.10">
    <property type="entry name" value="Transferase(Phosphotransferase) domain 1"/>
    <property type="match status" value="1"/>
</dbReference>
<evidence type="ECO:0000313" key="5">
    <source>
        <dbReference type="EMBL" id="KAE9313164.1"/>
    </source>
</evidence>
<dbReference type="InterPro" id="IPR008271">
    <property type="entry name" value="Ser/Thr_kinase_AS"/>
</dbReference>
<dbReference type="GO" id="GO:0005524">
    <property type="term" value="F:ATP binding"/>
    <property type="evidence" value="ECO:0007669"/>
    <property type="project" value="InterPro"/>
</dbReference>
<evidence type="ECO:0000256" key="1">
    <source>
        <dbReference type="SAM" id="MobiDB-lite"/>
    </source>
</evidence>
<dbReference type="PANTHER" id="PTHR44329">
    <property type="entry name" value="SERINE/THREONINE-PROTEIN KINASE TNNI3K-RELATED"/>
    <property type="match status" value="1"/>
</dbReference>
<proteinExistence type="predicted"/>
<evidence type="ECO:0000313" key="6">
    <source>
        <dbReference type="Proteomes" id="UP000429607"/>
    </source>
</evidence>
<keyword evidence="7" id="KW-1185">Reference proteome</keyword>
<dbReference type="PROSITE" id="PS00108">
    <property type="entry name" value="PROTEIN_KINASE_ST"/>
    <property type="match status" value="1"/>
</dbReference>
<keyword evidence="2" id="KW-0472">Membrane</keyword>